<dbReference type="SUPFAM" id="SSF53474">
    <property type="entry name" value="alpha/beta-Hydrolases"/>
    <property type="match status" value="1"/>
</dbReference>
<dbReference type="InterPro" id="IPR050593">
    <property type="entry name" value="LovG"/>
</dbReference>
<dbReference type="PANTHER" id="PTHR48070:SF6">
    <property type="entry name" value="ESTERASE OVCA2"/>
    <property type="match status" value="1"/>
</dbReference>
<evidence type="ECO:0000259" key="3">
    <source>
        <dbReference type="Pfam" id="PF03959"/>
    </source>
</evidence>
<dbReference type="GO" id="GO:0005634">
    <property type="term" value="C:nucleus"/>
    <property type="evidence" value="ECO:0007669"/>
    <property type="project" value="TreeGrafter"/>
</dbReference>
<keyword evidence="5" id="KW-1185">Reference proteome</keyword>
<dbReference type="AlphaFoldDB" id="A0AAW0A4A5"/>
<organism evidence="4 5">
    <name type="scientific">Favolaschia claudopus</name>
    <dbReference type="NCBI Taxonomy" id="2862362"/>
    <lineage>
        <taxon>Eukaryota</taxon>
        <taxon>Fungi</taxon>
        <taxon>Dikarya</taxon>
        <taxon>Basidiomycota</taxon>
        <taxon>Agaricomycotina</taxon>
        <taxon>Agaricomycetes</taxon>
        <taxon>Agaricomycetidae</taxon>
        <taxon>Agaricales</taxon>
        <taxon>Marasmiineae</taxon>
        <taxon>Mycenaceae</taxon>
        <taxon>Favolaschia</taxon>
    </lineage>
</organism>
<dbReference type="EMBL" id="JAWWNJ010000085">
    <property type="protein sequence ID" value="KAK7001048.1"/>
    <property type="molecule type" value="Genomic_DNA"/>
</dbReference>
<reference evidence="4 5" key="1">
    <citation type="journal article" date="2024" name="J Genomics">
        <title>Draft genome sequencing and assembly of Favolaschia claudopus CIRM-BRFM 2984 isolated from oak limbs.</title>
        <authorList>
            <person name="Navarro D."/>
            <person name="Drula E."/>
            <person name="Chaduli D."/>
            <person name="Cazenave R."/>
            <person name="Ahrendt S."/>
            <person name="Wang J."/>
            <person name="Lipzen A."/>
            <person name="Daum C."/>
            <person name="Barry K."/>
            <person name="Grigoriev I.V."/>
            <person name="Favel A."/>
            <person name="Rosso M.N."/>
            <person name="Martin F."/>
        </authorList>
    </citation>
    <scope>NUCLEOTIDE SEQUENCE [LARGE SCALE GENOMIC DNA]</scope>
    <source>
        <strain evidence="4 5">CIRM-BRFM 2984</strain>
    </source>
</reference>
<feature type="region of interest" description="Disordered" evidence="2">
    <location>
        <begin position="227"/>
        <end position="247"/>
    </location>
</feature>
<sequence>MAVRTTVLVLHGYTQSATTFSKRLGALRRECGKDVEFVFVDGPIILQPADLPMPLNALDAADTAETNEARAWWNWDSSKTEARGLPETLQVMRDILKSRHFDGVLGFSQGATFAAILAALLERPEVYPPFLVDGQAPHPPFKFAVVVSGFKLADPIADTIYGTSFSTPTLHVIGKNDVVVLEERSRLLASISTNARIEEHDGGHFVPSKGNWRKFLAAYLKNPTGNVASPSNTSGTATPVDTQTMKL</sequence>
<dbReference type="Proteomes" id="UP001362999">
    <property type="component" value="Unassembled WGS sequence"/>
</dbReference>
<protein>
    <submittedName>
        <fullName evidence="4">FSH1 domain-containing protein</fullName>
    </submittedName>
</protein>
<dbReference type="PANTHER" id="PTHR48070">
    <property type="entry name" value="ESTERASE OVCA2"/>
    <property type="match status" value="1"/>
</dbReference>
<evidence type="ECO:0000256" key="1">
    <source>
        <dbReference type="ARBA" id="ARBA00022801"/>
    </source>
</evidence>
<dbReference type="InterPro" id="IPR005645">
    <property type="entry name" value="FSH-like_dom"/>
</dbReference>
<gene>
    <name evidence="4" type="ORF">R3P38DRAFT_3052764</name>
</gene>
<name>A0AAW0A4A5_9AGAR</name>
<dbReference type="InterPro" id="IPR029058">
    <property type="entry name" value="AB_hydrolase_fold"/>
</dbReference>
<evidence type="ECO:0000313" key="4">
    <source>
        <dbReference type="EMBL" id="KAK7001048.1"/>
    </source>
</evidence>
<evidence type="ECO:0000256" key="2">
    <source>
        <dbReference type="SAM" id="MobiDB-lite"/>
    </source>
</evidence>
<accession>A0AAW0A4A5</accession>
<dbReference type="GO" id="GO:0005737">
    <property type="term" value="C:cytoplasm"/>
    <property type="evidence" value="ECO:0007669"/>
    <property type="project" value="TreeGrafter"/>
</dbReference>
<dbReference type="Pfam" id="PF03959">
    <property type="entry name" value="FSH1"/>
    <property type="match status" value="1"/>
</dbReference>
<proteinExistence type="predicted"/>
<comment type="caution">
    <text evidence="4">The sequence shown here is derived from an EMBL/GenBank/DDBJ whole genome shotgun (WGS) entry which is preliminary data.</text>
</comment>
<dbReference type="Gene3D" id="3.40.50.1820">
    <property type="entry name" value="alpha/beta hydrolase"/>
    <property type="match status" value="1"/>
</dbReference>
<evidence type="ECO:0000313" key="5">
    <source>
        <dbReference type="Proteomes" id="UP001362999"/>
    </source>
</evidence>
<feature type="domain" description="Serine hydrolase" evidence="3">
    <location>
        <begin position="3"/>
        <end position="214"/>
    </location>
</feature>
<keyword evidence="1" id="KW-0378">Hydrolase</keyword>
<dbReference type="GO" id="GO:0016787">
    <property type="term" value="F:hydrolase activity"/>
    <property type="evidence" value="ECO:0007669"/>
    <property type="project" value="UniProtKB-KW"/>
</dbReference>